<evidence type="ECO:0000259" key="2">
    <source>
        <dbReference type="Pfam" id="PF22622"/>
    </source>
</evidence>
<keyword evidence="4" id="KW-1185">Reference proteome</keyword>
<dbReference type="InterPro" id="IPR002539">
    <property type="entry name" value="MaoC-like_dom"/>
</dbReference>
<dbReference type="GO" id="GO:0004300">
    <property type="term" value="F:enoyl-CoA hydratase activity"/>
    <property type="evidence" value="ECO:0007669"/>
    <property type="project" value="TreeGrafter"/>
</dbReference>
<feature type="domain" description="MaoC-like" evidence="1">
    <location>
        <begin position="182"/>
        <end position="294"/>
    </location>
</feature>
<protein>
    <submittedName>
        <fullName evidence="3">Uncharacterized protein</fullName>
    </submittedName>
</protein>
<comment type="caution">
    <text evidence="3">The sequence shown here is derived from an EMBL/GenBank/DDBJ whole genome shotgun (WGS) entry which is preliminary data.</text>
</comment>
<dbReference type="CDD" id="cd03448">
    <property type="entry name" value="HDE_HSD"/>
    <property type="match status" value="1"/>
</dbReference>
<dbReference type="InterPro" id="IPR029069">
    <property type="entry name" value="HotDog_dom_sf"/>
</dbReference>
<dbReference type="Pfam" id="PF22622">
    <property type="entry name" value="MFE-2_hydrat-2_N"/>
    <property type="match status" value="1"/>
</dbReference>
<dbReference type="Proteomes" id="UP000298327">
    <property type="component" value="Unassembled WGS sequence"/>
</dbReference>
<organism evidence="3 4">
    <name type="scientific">Dentipellis fragilis</name>
    <dbReference type="NCBI Taxonomy" id="205917"/>
    <lineage>
        <taxon>Eukaryota</taxon>
        <taxon>Fungi</taxon>
        <taxon>Dikarya</taxon>
        <taxon>Basidiomycota</taxon>
        <taxon>Agaricomycotina</taxon>
        <taxon>Agaricomycetes</taxon>
        <taxon>Russulales</taxon>
        <taxon>Hericiaceae</taxon>
        <taxon>Dentipellis</taxon>
    </lineage>
</organism>
<dbReference type="GO" id="GO:0005777">
    <property type="term" value="C:peroxisome"/>
    <property type="evidence" value="ECO:0007669"/>
    <property type="project" value="TreeGrafter"/>
</dbReference>
<dbReference type="GO" id="GO:0044594">
    <property type="term" value="F:17-beta-hydroxysteroid dehydrogenase (NAD+) activity"/>
    <property type="evidence" value="ECO:0007669"/>
    <property type="project" value="TreeGrafter"/>
</dbReference>
<dbReference type="Pfam" id="PF01575">
    <property type="entry name" value="MaoC_dehydratas"/>
    <property type="match status" value="1"/>
</dbReference>
<accession>A0A4Y9YIV8</accession>
<dbReference type="PANTHER" id="PTHR13078">
    <property type="entry name" value="PEROXISOMAL MULTIFUNCTIONAL ENZYME TYPE 2-RELATED"/>
    <property type="match status" value="1"/>
</dbReference>
<dbReference type="Gene3D" id="3.10.129.10">
    <property type="entry name" value="Hotdog Thioesterase"/>
    <property type="match status" value="1"/>
</dbReference>
<evidence type="ECO:0000313" key="3">
    <source>
        <dbReference type="EMBL" id="TFY61920.1"/>
    </source>
</evidence>
<dbReference type="GO" id="GO:0003857">
    <property type="term" value="F:(3S)-3-hydroxyacyl-CoA dehydrogenase (NAD+) activity"/>
    <property type="evidence" value="ECO:0007669"/>
    <property type="project" value="TreeGrafter"/>
</dbReference>
<name>A0A4Y9YIV8_9AGAM</name>
<dbReference type="AlphaFoldDB" id="A0A4Y9YIV8"/>
<proteinExistence type="predicted"/>
<dbReference type="OrthoDB" id="60204at2759"/>
<reference evidence="3 4" key="1">
    <citation type="submission" date="2019-02" db="EMBL/GenBank/DDBJ databases">
        <title>Genome sequencing of the rare red list fungi Dentipellis fragilis.</title>
        <authorList>
            <person name="Buettner E."/>
            <person name="Kellner H."/>
        </authorList>
    </citation>
    <scope>NUCLEOTIDE SEQUENCE [LARGE SCALE GENOMIC DNA]</scope>
    <source>
        <strain evidence="3 4">DSM 105465</strain>
    </source>
</reference>
<feature type="domain" description="Peroxisomal multifunctional enzyme type 2-like N-terminal" evidence="2">
    <location>
        <begin position="23"/>
        <end position="155"/>
    </location>
</feature>
<dbReference type="InterPro" id="IPR054357">
    <property type="entry name" value="MFE-2_N"/>
</dbReference>
<dbReference type="EMBL" id="SEOQ01000486">
    <property type="protein sequence ID" value="TFY61920.1"/>
    <property type="molecule type" value="Genomic_DNA"/>
</dbReference>
<gene>
    <name evidence="3" type="ORF">EVG20_g6878</name>
</gene>
<sequence>MSLSTSVIDGAVGYEYPPVDVSWTKKDTITYALGVGAKKEDFQLLYELDKNFAILPTYPSVLGLKGTDSDVTLFSERVKNRGNSGLPHFDPNRVVHFTQTVEILQPLPVASGPGWKLTTRITSVNENKSGVIVENESLLVNANGTPFARLFSSAFNLGAKITGTKYGKSVASPPKAPAVPKDRKPDYVVHEQTTPEQAVLFRLSGDYNPLHIDPAIGKAGGFGGVILHGLSTYGFSGRALVNAVGGRDPSSLRYFGARFTAPVRPGDALEVSAWEVGQGPDGTTEVVFETKNLQTGKVAIGGGHAFVKKGGALKGKL</sequence>
<evidence type="ECO:0000259" key="1">
    <source>
        <dbReference type="Pfam" id="PF01575"/>
    </source>
</evidence>
<dbReference type="SUPFAM" id="SSF54637">
    <property type="entry name" value="Thioesterase/thiol ester dehydrase-isomerase"/>
    <property type="match status" value="2"/>
</dbReference>
<dbReference type="STRING" id="205917.A0A4Y9YIV8"/>
<evidence type="ECO:0000313" key="4">
    <source>
        <dbReference type="Proteomes" id="UP000298327"/>
    </source>
</evidence>
<dbReference type="PANTHER" id="PTHR13078:SF57">
    <property type="entry name" value="DEHYDRATASE, PUTATIVE (AFU_ORTHOLOGUE AFUA_5G00640)-RELATED"/>
    <property type="match status" value="1"/>
</dbReference>
<dbReference type="GO" id="GO:0006635">
    <property type="term" value="P:fatty acid beta-oxidation"/>
    <property type="evidence" value="ECO:0007669"/>
    <property type="project" value="TreeGrafter"/>
</dbReference>